<name>B6YUY7_THEON</name>
<dbReference type="HOGENOM" id="CLU_2519952_0_0_2"/>
<accession>B6YUY7</accession>
<dbReference type="Proteomes" id="UP000002727">
    <property type="component" value="Chromosome"/>
</dbReference>
<reference evidence="2 3" key="1">
    <citation type="journal article" date="2008" name="J. Bacteriol.">
        <title>The complete genome sequence of Thermococcus onnurineus NA1 reveals a mixed heterotrophic and carboxydotrophic metabolism.</title>
        <authorList>
            <person name="Lee H.S."/>
            <person name="Kang S.G."/>
            <person name="Bae S.S."/>
            <person name="Lim J.K."/>
            <person name="Cho Y."/>
            <person name="Kim Y.J."/>
            <person name="Jeon J.H."/>
            <person name="Cha S.S."/>
            <person name="Kwon K.K."/>
            <person name="Kim H.T."/>
            <person name="Park C.J."/>
            <person name="Lee H.W."/>
            <person name="Kim S.I."/>
            <person name="Chun J."/>
            <person name="Colwell R.R."/>
            <person name="Kim S.J."/>
            <person name="Lee J.H."/>
        </authorList>
    </citation>
    <scope>NUCLEOTIDE SEQUENCE [LARGE SCALE GENOMIC DNA]</scope>
    <source>
        <strain evidence="2 3">NA1</strain>
    </source>
</reference>
<dbReference type="KEGG" id="ton:TON_1725"/>
<evidence type="ECO:0000313" key="2">
    <source>
        <dbReference type="EMBL" id="ACJ17215.1"/>
    </source>
</evidence>
<dbReference type="PATRIC" id="fig|523850.10.peg.1739"/>
<feature type="transmembrane region" description="Helical" evidence="1">
    <location>
        <begin position="43"/>
        <end position="62"/>
    </location>
</feature>
<proteinExistence type="predicted"/>
<evidence type="ECO:0000256" key="1">
    <source>
        <dbReference type="SAM" id="Phobius"/>
    </source>
</evidence>
<keyword evidence="1" id="KW-0812">Transmembrane</keyword>
<dbReference type="AlphaFoldDB" id="B6YUY7"/>
<sequence length="84" mass="9530">MLTFERTWDNRLTTANILLTISLSLTIIILGLKPTTPDLVTKIVTYSFPALYSLIITTYNLMHNKNFVKAIKKKGFNPQTSPTE</sequence>
<keyword evidence="3" id="KW-1185">Reference proteome</keyword>
<protein>
    <submittedName>
        <fullName evidence="2">Uncharacterized protein</fullName>
    </submittedName>
</protein>
<organism evidence="2 3">
    <name type="scientific">Thermococcus onnurineus (strain NA1)</name>
    <dbReference type="NCBI Taxonomy" id="523850"/>
    <lineage>
        <taxon>Archaea</taxon>
        <taxon>Methanobacteriati</taxon>
        <taxon>Methanobacteriota</taxon>
        <taxon>Thermococci</taxon>
        <taxon>Thermococcales</taxon>
        <taxon>Thermococcaceae</taxon>
        <taxon>Thermococcus</taxon>
    </lineage>
</organism>
<keyword evidence="1" id="KW-1133">Transmembrane helix</keyword>
<gene>
    <name evidence="2" type="ordered locus">TON_1725</name>
</gene>
<evidence type="ECO:0000313" key="3">
    <source>
        <dbReference type="Proteomes" id="UP000002727"/>
    </source>
</evidence>
<dbReference type="EMBL" id="CP000855">
    <property type="protein sequence ID" value="ACJ17215.1"/>
    <property type="molecule type" value="Genomic_DNA"/>
</dbReference>
<feature type="transmembrane region" description="Helical" evidence="1">
    <location>
        <begin position="12"/>
        <end position="31"/>
    </location>
</feature>
<keyword evidence="1" id="KW-0472">Membrane</keyword>